<evidence type="ECO:0000259" key="1">
    <source>
        <dbReference type="PROSITE" id="PS50801"/>
    </source>
</evidence>
<dbReference type="PROSITE" id="PS50801">
    <property type="entry name" value="STAS"/>
    <property type="match status" value="1"/>
</dbReference>
<evidence type="ECO:0000313" key="3">
    <source>
        <dbReference type="Proteomes" id="UP000178086"/>
    </source>
</evidence>
<sequence length="112" mass="12160">MAVNNVNMVIAYGECDICSAQLLKDMMADTIGEGEKKLVVDIKNLRYIDSSGLAAMLWARHKIEEQGGRLVVIGLNGNLHRAFIPFGDMLETADSLNDAIDMLGSGAESARF</sequence>
<dbReference type="Pfam" id="PF01740">
    <property type="entry name" value="STAS"/>
    <property type="match status" value="1"/>
</dbReference>
<accession>A0A1F2UHN9</accession>
<comment type="caution">
    <text evidence="2">The sequence shown here is derived from an EMBL/GenBank/DDBJ whole genome shotgun (WGS) entry which is preliminary data.</text>
</comment>
<dbReference type="InterPro" id="IPR002645">
    <property type="entry name" value="STAS_dom"/>
</dbReference>
<evidence type="ECO:0000313" key="2">
    <source>
        <dbReference type="EMBL" id="OFW32550.1"/>
    </source>
</evidence>
<name>A0A1F2UHN9_9ACTN</name>
<dbReference type="PANTHER" id="PTHR33495">
    <property type="entry name" value="ANTI-SIGMA FACTOR ANTAGONIST TM_1081-RELATED-RELATED"/>
    <property type="match status" value="1"/>
</dbReference>
<dbReference type="InterPro" id="IPR036513">
    <property type="entry name" value="STAS_dom_sf"/>
</dbReference>
<dbReference type="SUPFAM" id="SSF52091">
    <property type="entry name" value="SpoIIaa-like"/>
    <property type="match status" value="1"/>
</dbReference>
<feature type="domain" description="STAS" evidence="1">
    <location>
        <begin position="1"/>
        <end position="83"/>
    </location>
</feature>
<dbReference type="AlphaFoldDB" id="A0A1F2UHN9"/>
<gene>
    <name evidence="2" type="ORF">A2074_00260</name>
</gene>
<organism evidence="2 3">
    <name type="scientific">Candidatus Aquicultor primus</name>
    <dbReference type="NCBI Taxonomy" id="1797195"/>
    <lineage>
        <taxon>Bacteria</taxon>
        <taxon>Bacillati</taxon>
        <taxon>Actinomycetota</taxon>
        <taxon>Candidatus Aquicultoria</taxon>
        <taxon>Candidatus Aquicultorales</taxon>
        <taxon>Candidatus Aquicultoraceae</taxon>
        <taxon>Candidatus Aquicultor</taxon>
    </lineage>
</organism>
<dbReference type="Proteomes" id="UP000178086">
    <property type="component" value="Unassembled WGS sequence"/>
</dbReference>
<proteinExistence type="predicted"/>
<reference evidence="2 3" key="1">
    <citation type="journal article" date="2016" name="Nat. Commun.">
        <title>Thousands of microbial genomes shed light on interconnected biogeochemical processes in an aquifer system.</title>
        <authorList>
            <person name="Anantharaman K."/>
            <person name="Brown C.T."/>
            <person name="Hug L.A."/>
            <person name="Sharon I."/>
            <person name="Castelle C.J."/>
            <person name="Probst A.J."/>
            <person name="Thomas B.C."/>
            <person name="Singh A."/>
            <person name="Wilkins M.J."/>
            <person name="Karaoz U."/>
            <person name="Brodie E.L."/>
            <person name="Williams K.H."/>
            <person name="Hubbard S.S."/>
            <person name="Banfield J.F."/>
        </authorList>
    </citation>
    <scope>NUCLEOTIDE SEQUENCE [LARGE SCALE GENOMIC DNA]</scope>
</reference>
<dbReference type="Gene3D" id="3.30.750.24">
    <property type="entry name" value="STAS domain"/>
    <property type="match status" value="1"/>
</dbReference>
<dbReference type="GO" id="GO:0043856">
    <property type="term" value="F:anti-sigma factor antagonist activity"/>
    <property type="evidence" value="ECO:0007669"/>
    <property type="project" value="TreeGrafter"/>
</dbReference>
<dbReference type="PANTHER" id="PTHR33495:SF2">
    <property type="entry name" value="ANTI-SIGMA FACTOR ANTAGONIST TM_1081-RELATED"/>
    <property type="match status" value="1"/>
</dbReference>
<dbReference type="EMBL" id="MELI01000093">
    <property type="protein sequence ID" value="OFW32550.1"/>
    <property type="molecule type" value="Genomic_DNA"/>
</dbReference>
<protein>
    <recommendedName>
        <fullName evidence="1">STAS domain-containing protein</fullName>
    </recommendedName>
</protein>
<dbReference type="CDD" id="cd07043">
    <property type="entry name" value="STAS_anti-anti-sigma_factors"/>
    <property type="match status" value="1"/>
</dbReference>